<dbReference type="EMBL" id="PRDL01000001">
    <property type="protein sequence ID" value="MBE8717492.1"/>
    <property type="molecule type" value="Genomic_DNA"/>
</dbReference>
<name>A0A928YU24_9GAMM</name>
<evidence type="ECO:0000256" key="9">
    <source>
        <dbReference type="ARBA" id="ARBA00023277"/>
    </source>
</evidence>
<dbReference type="SUPFAM" id="SSF48208">
    <property type="entry name" value="Six-hairpin glycosidases"/>
    <property type="match status" value="1"/>
</dbReference>
<evidence type="ECO:0000313" key="14">
    <source>
        <dbReference type="EMBL" id="MBE8717492.1"/>
    </source>
</evidence>
<keyword evidence="9" id="KW-0119">Carbohydrate metabolism</keyword>
<keyword evidence="10" id="KW-0449">Lipoprotein</keyword>
<evidence type="ECO:0000256" key="11">
    <source>
        <dbReference type="ARBA" id="ARBA00023289"/>
    </source>
</evidence>
<evidence type="ECO:0000256" key="5">
    <source>
        <dbReference type="ARBA" id="ARBA00022553"/>
    </source>
</evidence>
<gene>
    <name evidence="14" type="ORF">C4F51_09850</name>
</gene>
<evidence type="ECO:0000256" key="1">
    <source>
        <dbReference type="ARBA" id="ARBA00004342"/>
    </source>
</evidence>
<dbReference type="InterPro" id="IPR045583">
    <property type="entry name" value="KPBA/B_C"/>
</dbReference>
<dbReference type="GO" id="GO:0005886">
    <property type="term" value="C:plasma membrane"/>
    <property type="evidence" value="ECO:0007669"/>
    <property type="project" value="UniProtKB-SubCell"/>
</dbReference>
<dbReference type="GO" id="GO:0016301">
    <property type="term" value="F:kinase activity"/>
    <property type="evidence" value="ECO:0007669"/>
    <property type="project" value="UniProtKB-KW"/>
</dbReference>
<sequence>MKDQNLLGRLYREIQSVILSRQHPVTGLLPASTANNNHGNYNDAWVRDNVYSVMAIWTLGQAYRRRNETHRRDELEQATIKLMRGLLQAMMRQAHKVEAFKYTLRPEDALHAKYDTATGLTVVADDAWGHLQIDATSLFLLMLAQMSASGLRIVCTVSEANFVQNLVYYISSAYRTPDYGIWERGNKINNGEPEINASSVGMAKAALQALDGFNVFGPRGDKRGIIQVIPDSISLARNALASLLPRESISKEADSALLSIIGFPAFAVGQNTLVTSTRDNILAKLGGHYGCKRFLWDGHQTALEEPSRIYYEHSELANFEHIESEWPLFFTYLYLGALFDGNESTAKHYREKLEGLMIREGDVALLPELYFVPEENIAAEKQSPGTQQRLANDNLPLVWAQSLYYTGLMLDEGLVSIDDLDPCALRARSTQFNKTQLALVVLADSEETKQTLVKHGVIVESLQDIKPMTVISAAGLMEAYAHVGENEAMGMTGRPRRRLQSLTTSQTYLINNRVYLCLSSLQSEQEDYRNSDAKLLVELITQEITYIHRHWLDQEVAVFTLLFDEHLSGIPNVESLLSTVKDLQLRTNYEYVGYASANLAYRASLVNNLILPHFDADTYRVKARKNTDKNLPHHWQHLQPAAQKILDKLESESEIITYRNLNAFIQKKSLDDNIGSEESPVLLRDFVKDIYRQAQKHNAWLVARLCFSALGLIHTDLNESLTIMSSRNMSVVVGASDLSEIAFCHSFSNQGFFDELDHQFVDPLERTLVLELLSAIGTLVKTAPTLFEGLRSIQLRNFMMLYAMDKGDADDVSMLEWIGLQSPALLVKKLKTIMASHSHSFSRGIHHDAPYFPYHESDVFGARMATAVDTDWFEWRLARGLITHFDDSFLKNIWHSLMFAKQLVFGERGNDKHTLDCELVRSSMTPEETSFAYLMDNLTQQLHPVYYKAAVVEALFAYTSFCLNNPQVRFKEPVIFSEILEAAASRFVSERPRTSAMPGRDLDKLLRQSPHILNLYVTLIYGELTQPY</sequence>
<dbReference type="InterPro" id="IPR011613">
    <property type="entry name" value="GH15-like"/>
</dbReference>
<protein>
    <submittedName>
        <fullName evidence="14">Phosphorylase kinase</fullName>
    </submittedName>
</protein>
<evidence type="ECO:0000256" key="7">
    <source>
        <dbReference type="ARBA" id="ARBA00022860"/>
    </source>
</evidence>
<comment type="pathway">
    <text evidence="2">Glycan biosynthesis; glycogen metabolism.</text>
</comment>
<dbReference type="GO" id="GO:0005964">
    <property type="term" value="C:phosphorylase kinase complex"/>
    <property type="evidence" value="ECO:0007669"/>
    <property type="project" value="TreeGrafter"/>
</dbReference>
<evidence type="ECO:0000256" key="3">
    <source>
        <dbReference type="ARBA" id="ARBA00007128"/>
    </source>
</evidence>
<dbReference type="GO" id="GO:0005516">
    <property type="term" value="F:calmodulin binding"/>
    <property type="evidence" value="ECO:0007669"/>
    <property type="project" value="UniProtKB-KW"/>
</dbReference>
<feature type="domain" description="Phosphorylase b kinase regulatory subunit alpha/beta C-terminal" evidence="13">
    <location>
        <begin position="820"/>
        <end position="983"/>
    </location>
</feature>
<evidence type="ECO:0000256" key="8">
    <source>
        <dbReference type="ARBA" id="ARBA00023136"/>
    </source>
</evidence>
<evidence type="ECO:0000259" key="13">
    <source>
        <dbReference type="Pfam" id="PF19292"/>
    </source>
</evidence>
<comment type="subcellular location">
    <subcellularLocation>
        <location evidence="1">Cell membrane</location>
        <topology evidence="1">Lipid-anchor</topology>
        <orientation evidence="1">Cytoplasmic side</orientation>
    </subcellularLocation>
</comment>
<evidence type="ECO:0000256" key="6">
    <source>
        <dbReference type="ARBA" id="ARBA00022600"/>
    </source>
</evidence>
<evidence type="ECO:0000259" key="12">
    <source>
        <dbReference type="Pfam" id="PF00723"/>
    </source>
</evidence>
<comment type="caution">
    <text evidence="14">The sequence shown here is derived from an EMBL/GenBank/DDBJ whole genome shotgun (WGS) entry which is preliminary data.</text>
</comment>
<feature type="domain" description="GH15-like" evidence="12">
    <location>
        <begin position="10"/>
        <end position="714"/>
    </location>
</feature>
<dbReference type="Pfam" id="PF00723">
    <property type="entry name" value="Glyco_hydro_15"/>
    <property type="match status" value="1"/>
</dbReference>
<dbReference type="RefSeq" id="WP_193909379.1">
    <property type="nucleotide sequence ID" value="NZ_PRDL01000001.1"/>
</dbReference>
<dbReference type="PANTHER" id="PTHR10749:SF8">
    <property type="entry name" value="PHOSPHORYLASE B KINASE REGULATORY SUBUNIT BETA"/>
    <property type="match status" value="1"/>
</dbReference>
<keyword evidence="11" id="KW-0636">Prenylation</keyword>
<keyword evidence="6" id="KW-0321">Glycogen metabolism</keyword>
<dbReference type="InterPro" id="IPR012341">
    <property type="entry name" value="6hp_glycosidase-like_sf"/>
</dbReference>
<keyword evidence="5" id="KW-0597">Phosphoprotein</keyword>
<proteinExistence type="inferred from homology"/>
<dbReference type="InterPro" id="IPR008734">
    <property type="entry name" value="PHK_A/B_su"/>
</dbReference>
<dbReference type="AlphaFoldDB" id="A0A928YU24"/>
<accession>A0A928YU24</accession>
<dbReference type="Proteomes" id="UP000652567">
    <property type="component" value="Unassembled WGS sequence"/>
</dbReference>
<dbReference type="PANTHER" id="PTHR10749">
    <property type="entry name" value="PHOSPHORYLASE B KINASE REGULATORY SUBUNIT"/>
    <property type="match status" value="1"/>
</dbReference>
<dbReference type="FunFam" id="1.50.10.10:FF:000004">
    <property type="entry name" value="Phosphorylase b kinase regulatory subunit"/>
    <property type="match status" value="1"/>
</dbReference>
<dbReference type="GO" id="GO:0005977">
    <property type="term" value="P:glycogen metabolic process"/>
    <property type="evidence" value="ECO:0007669"/>
    <property type="project" value="UniProtKB-KW"/>
</dbReference>
<organism evidence="14 15">
    <name type="scientific">Cellvibrio polysaccharolyticus</name>
    <dbReference type="NCBI Taxonomy" id="2082724"/>
    <lineage>
        <taxon>Bacteria</taxon>
        <taxon>Pseudomonadati</taxon>
        <taxon>Pseudomonadota</taxon>
        <taxon>Gammaproteobacteria</taxon>
        <taxon>Cellvibrionales</taxon>
        <taxon>Cellvibrionaceae</taxon>
        <taxon>Cellvibrio</taxon>
    </lineage>
</organism>
<evidence type="ECO:0000256" key="10">
    <source>
        <dbReference type="ARBA" id="ARBA00023288"/>
    </source>
</evidence>
<dbReference type="InterPro" id="IPR008928">
    <property type="entry name" value="6-hairpin_glycosidase_sf"/>
</dbReference>
<dbReference type="Gene3D" id="1.50.10.10">
    <property type="match status" value="1"/>
</dbReference>
<keyword evidence="8" id="KW-0472">Membrane</keyword>
<evidence type="ECO:0000256" key="4">
    <source>
        <dbReference type="ARBA" id="ARBA00022475"/>
    </source>
</evidence>
<keyword evidence="7" id="KW-0112">Calmodulin-binding</keyword>
<evidence type="ECO:0000256" key="2">
    <source>
        <dbReference type="ARBA" id="ARBA00005131"/>
    </source>
</evidence>
<dbReference type="Pfam" id="PF19292">
    <property type="entry name" value="KPBB_C"/>
    <property type="match status" value="1"/>
</dbReference>
<reference evidence="14" key="1">
    <citation type="submission" date="2018-07" db="EMBL/GenBank/DDBJ databases">
        <title>Genome assembly of strain Ka43.</title>
        <authorList>
            <person name="Kukolya J."/>
            <person name="Nagy I."/>
            <person name="Horvath B."/>
            <person name="Toth A."/>
        </authorList>
    </citation>
    <scope>NUCLEOTIDE SEQUENCE</scope>
    <source>
        <strain evidence="14">KB43</strain>
    </source>
</reference>
<keyword evidence="14" id="KW-0808">Transferase</keyword>
<keyword evidence="15" id="KW-1185">Reference proteome</keyword>
<evidence type="ECO:0000313" key="15">
    <source>
        <dbReference type="Proteomes" id="UP000652567"/>
    </source>
</evidence>
<keyword evidence="4" id="KW-1003">Cell membrane</keyword>
<keyword evidence="14" id="KW-0418">Kinase</keyword>
<comment type="similarity">
    <text evidence="3">Belongs to the phosphorylase b kinase regulatory chain family.</text>
</comment>